<gene>
    <name evidence="1" type="ORF">KDU71_12475</name>
</gene>
<dbReference type="Proteomes" id="UP000679220">
    <property type="component" value="Unassembled WGS sequence"/>
</dbReference>
<reference evidence="1" key="2">
    <citation type="submission" date="2021-04" db="EMBL/GenBank/DDBJ databases">
        <authorList>
            <person name="Zhang T."/>
            <person name="Zhang Y."/>
            <person name="Lu D."/>
            <person name="Zuo D."/>
            <person name="Du Z."/>
        </authorList>
    </citation>
    <scope>NUCLEOTIDE SEQUENCE</scope>
    <source>
        <strain evidence="1">JR1</strain>
    </source>
</reference>
<dbReference type="AlphaFoldDB" id="A0A941F4P9"/>
<organism evidence="1 2">
    <name type="scientific">Carboxylicivirga sediminis</name>
    <dbReference type="NCBI Taxonomy" id="2006564"/>
    <lineage>
        <taxon>Bacteria</taxon>
        <taxon>Pseudomonadati</taxon>
        <taxon>Bacteroidota</taxon>
        <taxon>Bacteroidia</taxon>
        <taxon>Marinilabiliales</taxon>
        <taxon>Marinilabiliaceae</taxon>
        <taxon>Carboxylicivirga</taxon>
    </lineage>
</organism>
<accession>A0A941F4P9</accession>
<evidence type="ECO:0000313" key="1">
    <source>
        <dbReference type="EMBL" id="MBR8536379.1"/>
    </source>
</evidence>
<name>A0A941F4P9_9BACT</name>
<protein>
    <submittedName>
        <fullName evidence="1">Uncharacterized protein</fullName>
    </submittedName>
</protein>
<dbReference type="RefSeq" id="WP_212191410.1">
    <property type="nucleotide sequence ID" value="NZ_JAGTAR010000018.1"/>
</dbReference>
<sequence>MTKLIRVFNLQDAVLQQHGKNVSEVISEDIEQFKAFDSTFSESYPELLKTALDSVLGSSSDMVVIDEMAEKTQAVHDAMAACNTAFRTIQFFIKKAFPGNKAVHNQFGFNDIRKARQSQGNMLRFMNDFTRVTASYKTELITAGCSEPLIDSLPQLYANLQEAETAQELFKKERGLLTQERVEKLNELYRLLTPVSEMAQIIYADDEARRARYSLPSPKSSTNSADDLIVS</sequence>
<comment type="caution">
    <text evidence="1">The sequence shown here is derived from an EMBL/GenBank/DDBJ whole genome shotgun (WGS) entry which is preliminary data.</text>
</comment>
<keyword evidence="2" id="KW-1185">Reference proteome</keyword>
<evidence type="ECO:0000313" key="2">
    <source>
        <dbReference type="Proteomes" id="UP000679220"/>
    </source>
</evidence>
<proteinExistence type="predicted"/>
<reference evidence="1" key="1">
    <citation type="journal article" date="2018" name="Int. J. Syst. Evol. Microbiol.">
        <title>Carboxylicivirga sediminis sp. nov., isolated from coastal sediment.</title>
        <authorList>
            <person name="Wang F.Q."/>
            <person name="Ren L.H."/>
            <person name="Zou R.J."/>
            <person name="Sun Y.Z."/>
            <person name="Liu X.J."/>
            <person name="Jiang F."/>
            <person name="Liu L.J."/>
        </authorList>
    </citation>
    <scope>NUCLEOTIDE SEQUENCE</scope>
    <source>
        <strain evidence="1">JR1</strain>
    </source>
</reference>
<dbReference type="EMBL" id="JAGTAR010000018">
    <property type="protein sequence ID" value="MBR8536379.1"/>
    <property type="molecule type" value="Genomic_DNA"/>
</dbReference>